<evidence type="ECO:0000313" key="4">
    <source>
        <dbReference type="Proteomes" id="UP000011715"/>
    </source>
</evidence>
<organism evidence="3 4">
    <name type="scientific">Magnaporthiopsis poae (strain ATCC 64411 / 73-15)</name>
    <name type="common">Kentucky bluegrass fungus</name>
    <name type="synonym">Magnaporthe poae</name>
    <dbReference type="NCBI Taxonomy" id="644358"/>
    <lineage>
        <taxon>Eukaryota</taxon>
        <taxon>Fungi</taxon>
        <taxon>Dikarya</taxon>
        <taxon>Ascomycota</taxon>
        <taxon>Pezizomycotina</taxon>
        <taxon>Sordariomycetes</taxon>
        <taxon>Sordariomycetidae</taxon>
        <taxon>Magnaporthales</taxon>
        <taxon>Magnaporthaceae</taxon>
        <taxon>Magnaporthiopsis</taxon>
    </lineage>
</organism>
<reference evidence="3" key="4">
    <citation type="journal article" date="2015" name="G3 (Bethesda)">
        <title>Genome sequences of three phytopathogenic species of the Magnaporthaceae family of fungi.</title>
        <authorList>
            <person name="Okagaki L.H."/>
            <person name="Nunes C.C."/>
            <person name="Sailsbery J."/>
            <person name="Clay B."/>
            <person name="Brown D."/>
            <person name="John T."/>
            <person name="Oh Y."/>
            <person name="Young N."/>
            <person name="Fitzgerald M."/>
            <person name="Haas B.J."/>
            <person name="Zeng Q."/>
            <person name="Young S."/>
            <person name="Adiconis X."/>
            <person name="Fan L."/>
            <person name="Levin J.Z."/>
            <person name="Mitchell T.K."/>
            <person name="Okubara P.A."/>
            <person name="Farman M.L."/>
            <person name="Kohn L.M."/>
            <person name="Birren B."/>
            <person name="Ma L.-J."/>
            <person name="Dean R.A."/>
        </authorList>
    </citation>
    <scope>NUCLEOTIDE SEQUENCE</scope>
    <source>
        <strain evidence="3">ATCC 64411 / 73-15</strain>
    </source>
</reference>
<keyword evidence="4" id="KW-1185">Reference proteome</keyword>
<protein>
    <submittedName>
        <fullName evidence="2 3">Uncharacterized protein</fullName>
    </submittedName>
</protein>
<reference evidence="4" key="1">
    <citation type="submission" date="2010-05" db="EMBL/GenBank/DDBJ databases">
        <title>The genome sequence of Magnaporthe poae strain ATCC 64411.</title>
        <authorList>
            <person name="Ma L.-J."/>
            <person name="Dead R."/>
            <person name="Young S."/>
            <person name="Zeng Q."/>
            <person name="Koehrsen M."/>
            <person name="Alvarado L."/>
            <person name="Berlin A."/>
            <person name="Chapman S.B."/>
            <person name="Chen Z."/>
            <person name="Freedman E."/>
            <person name="Gellesch M."/>
            <person name="Goldberg J."/>
            <person name="Griggs A."/>
            <person name="Gujja S."/>
            <person name="Heilman E.R."/>
            <person name="Heiman D."/>
            <person name="Hepburn T."/>
            <person name="Howarth C."/>
            <person name="Jen D."/>
            <person name="Larson L."/>
            <person name="Mehta T."/>
            <person name="Neiman D."/>
            <person name="Pearson M."/>
            <person name="Roberts A."/>
            <person name="Saif S."/>
            <person name="Shea T."/>
            <person name="Shenoy N."/>
            <person name="Sisk P."/>
            <person name="Stolte C."/>
            <person name="Sykes S."/>
            <person name="Walk T."/>
            <person name="White J."/>
            <person name="Yandava C."/>
            <person name="Haas B."/>
            <person name="Nusbaum C."/>
            <person name="Birren B."/>
        </authorList>
    </citation>
    <scope>NUCLEOTIDE SEQUENCE [LARGE SCALE GENOMIC DNA]</scope>
    <source>
        <strain evidence="4">ATCC 64411 / 73-15</strain>
    </source>
</reference>
<name>A0A0C4DPE2_MAGP6</name>
<feature type="compositionally biased region" description="Gly residues" evidence="1">
    <location>
        <begin position="39"/>
        <end position="56"/>
    </location>
</feature>
<dbReference type="Proteomes" id="UP000011715">
    <property type="component" value="Unassembled WGS sequence"/>
</dbReference>
<evidence type="ECO:0000313" key="2">
    <source>
        <dbReference type="EMBL" id="KLU82635.1"/>
    </source>
</evidence>
<feature type="region of interest" description="Disordered" evidence="1">
    <location>
        <begin position="1"/>
        <end position="105"/>
    </location>
</feature>
<gene>
    <name evidence="2" type="ORF">MAPG_01706</name>
</gene>
<proteinExistence type="predicted"/>
<evidence type="ECO:0000313" key="3">
    <source>
        <dbReference type="EnsemblFungi" id="MAPG_01706T0"/>
    </source>
</evidence>
<reference evidence="2" key="2">
    <citation type="submission" date="2010-05" db="EMBL/GenBank/DDBJ databases">
        <title>The Genome Sequence of Magnaporthe poae strain ATCC 64411.</title>
        <authorList>
            <consortium name="The Broad Institute Genome Sequencing Platform"/>
            <consortium name="Broad Institute Genome Sequencing Center for Infectious Disease"/>
            <person name="Ma L.-J."/>
            <person name="Dead R."/>
            <person name="Young S."/>
            <person name="Zeng Q."/>
            <person name="Koehrsen M."/>
            <person name="Alvarado L."/>
            <person name="Berlin A."/>
            <person name="Chapman S.B."/>
            <person name="Chen Z."/>
            <person name="Freedman E."/>
            <person name="Gellesch M."/>
            <person name="Goldberg J."/>
            <person name="Griggs A."/>
            <person name="Gujja S."/>
            <person name="Heilman E.R."/>
            <person name="Heiman D."/>
            <person name="Hepburn T."/>
            <person name="Howarth C."/>
            <person name="Jen D."/>
            <person name="Larson L."/>
            <person name="Mehta T."/>
            <person name="Neiman D."/>
            <person name="Pearson M."/>
            <person name="Roberts A."/>
            <person name="Saif S."/>
            <person name="Shea T."/>
            <person name="Shenoy N."/>
            <person name="Sisk P."/>
            <person name="Stolte C."/>
            <person name="Sykes S."/>
            <person name="Walk T."/>
            <person name="White J."/>
            <person name="Yandava C."/>
            <person name="Haas B."/>
            <person name="Nusbaum C."/>
            <person name="Birren B."/>
        </authorList>
    </citation>
    <scope>NUCLEOTIDE SEQUENCE</scope>
    <source>
        <strain evidence="2">ATCC 64411</strain>
    </source>
</reference>
<dbReference type="EnsemblFungi" id="MAPG_01706T0">
    <property type="protein sequence ID" value="MAPG_01706T0"/>
    <property type="gene ID" value="MAPG_01706"/>
</dbReference>
<sequence length="146" mass="15447">MQLLSNAEGRKSLFPKRPPHFHAIVAPRQSLASGPGPGPGSGAEGSAPGKGGGLLGLGRRASPRDEPTVAVASVSGGEIAASGCRERKCRGGRKGQDGDSFEDGGKMHISFFRRGMDGGRFLVGVEVGTERRKRRRGRKKTRKKKK</sequence>
<evidence type="ECO:0000256" key="1">
    <source>
        <dbReference type="SAM" id="MobiDB-lite"/>
    </source>
</evidence>
<dbReference type="EMBL" id="GL876966">
    <property type="protein sequence ID" value="KLU82635.1"/>
    <property type="molecule type" value="Genomic_DNA"/>
</dbReference>
<dbReference type="AlphaFoldDB" id="A0A0C4DPE2"/>
<accession>A0A0C4DPE2</accession>
<reference evidence="2" key="3">
    <citation type="submission" date="2011-03" db="EMBL/GenBank/DDBJ databases">
        <title>Annotation of Magnaporthe poae ATCC 64411.</title>
        <authorList>
            <person name="Ma L.-J."/>
            <person name="Dead R."/>
            <person name="Young S.K."/>
            <person name="Zeng Q."/>
            <person name="Gargeya S."/>
            <person name="Fitzgerald M."/>
            <person name="Haas B."/>
            <person name="Abouelleil A."/>
            <person name="Alvarado L."/>
            <person name="Arachchi H.M."/>
            <person name="Berlin A."/>
            <person name="Brown A."/>
            <person name="Chapman S.B."/>
            <person name="Chen Z."/>
            <person name="Dunbar C."/>
            <person name="Freedman E."/>
            <person name="Gearin G."/>
            <person name="Gellesch M."/>
            <person name="Goldberg J."/>
            <person name="Griggs A."/>
            <person name="Gujja S."/>
            <person name="Heiman D."/>
            <person name="Howarth C."/>
            <person name="Larson L."/>
            <person name="Lui A."/>
            <person name="MacDonald P.J.P."/>
            <person name="Mehta T."/>
            <person name="Montmayeur A."/>
            <person name="Murphy C."/>
            <person name="Neiman D."/>
            <person name="Pearson M."/>
            <person name="Priest M."/>
            <person name="Roberts A."/>
            <person name="Saif S."/>
            <person name="Shea T."/>
            <person name="Shenoy N."/>
            <person name="Sisk P."/>
            <person name="Stolte C."/>
            <person name="Sykes S."/>
            <person name="Yandava C."/>
            <person name="Wortman J."/>
            <person name="Nusbaum C."/>
            <person name="Birren B."/>
        </authorList>
    </citation>
    <scope>NUCLEOTIDE SEQUENCE</scope>
    <source>
        <strain evidence="2">ATCC 64411</strain>
    </source>
</reference>
<dbReference type="VEuPathDB" id="FungiDB:MAPG_01706"/>
<dbReference type="EMBL" id="ADBL01000417">
    <property type="status" value="NOT_ANNOTATED_CDS"/>
    <property type="molecule type" value="Genomic_DNA"/>
</dbReference>
<reference evidence="3" key="5">
    <citation type="submission" date="2015-06" db="UniProtKB">
        <authorList>
            <consortium name="EnsemblFungi"/>
        </authorList>
    </citation>
    <scope>IDENTIFICATION</scope>
    <source>
        <strain evidence="3">ATCC 64411</strain>
    </source>
</reference>